<evidence type="ECO:0000313" key="4">
    <source>
        <dbReference type="EMBL" id="ORV07656.1"/>
    </source>
</evidence>
<keyword evidence="3" id="KW-0732">Signal</keyword>
<feature type="chain" id="PRO_5039012518" evidence="3">
    <location>
        <begin position="38"/>
        <end position="839"/>
    </location>
</feature>
<sequence length="839" mass="90803">MNLQRSTRAVRSLRLPRLLATLLLAVSLLLQSFSIAAAEGNAAYGGYGDCSPGFELPGYDATESTTEEPIPYEYDALDPSLAELPEPTAKELGALNERAGIKGGKNSNVNTPEGVKARWKRYLRQKQAKRDKGENVSQLDWQEWLDSYIQLQTNRRVGPAFETFLKDGLWKLDDTWIANKKLSKSIPGVSTLPGPNSVLDLTNISNAVPKQLWTLVEAKSGASLGDHARKQFFDHMKRAGELGAKVVLMFGEKPTDATLKWLADAVDELRKTEGVKMPPGFCAKYIPSKAYGRGQIPADPTSPSPIPVLDESAATPEMQRELAEMAAQYDQDEAEAEEQSPASEPTQPAETPPTEQAPATAQVPVTSKAPIPARPTAPVNAPAPIAAPETNAPAESLPDPAGAPPPVIYQPAPANAPPPVIYQPAPASGPVAPSSPVSGPATTATGDLGGIDFSTLEMRYVSDSAGGKPLTQYAFRADALAQPVASYGGRRNADMAMDAFFVWMAVSPEKFWVNLKESEPDRIVDSVFGKTEAGRVLLVADLEMKKESARLQKNDTELGKHFVDALGGRKCYLGRRLWIEPAPAVVHEDGDQLYVIDTPLTVNIGHDDSDVTPGTDMCDGQDPAVTTSNGKLYESMILPALIDRINNAPNFADLRRVYASRVAAEWYRKRNAVKPSQYSKIINSNNVDKWIDPWDPMTVFNSFVHSLHNGEASFSWTDGSGTTWTSTWGGVDFSKVSTTEIGEAEFQQKYAAMATGGRPSINGPVSTDGGKHVWLGSVVSPVPLDQVWSPRSMPWTPYVIAAPAPSRPVFYAATMLPMAIWVVAGIVLVTRRRRRGMGA</sequence>
<name>A0A1X1RJG0_MYCFA</name>
<evidence type="ECO:0000256" key="1">
    <source>
        <dbReference type="SAM" id="MobiDB-lite"/>
    </source>
</evidence>
<keyword evidence="5" id="KW-1185">Reference proteome</keyword>
<feature type="transmembrane region" description="Helical" evidence="2">
    <location>
        <begin position="809"/>
        <end position="829"/>
    </location>
</feature>
<keyword evidence="2" id="KW-0472">Membrane</keyword>
<dbReference type="Proteomes" id="UP000193484">
    <property type="component" value="Unassembled WGS sequence"/>
</dbReference>
<proteinExistence type="predicted"/>
<accession>A0A1X1RJG0</accession>
<dbReference type="EMBL" id="LQOJ01000018">
    <property type="protein sequence ID" value="ORV07656.1"/>
    <property type="molecule type" value="Genomic_DNA"/>
</dbReference>
<evidence type="ECO:0000256" key="2">
    <source>
        <dbReference type="SAM" id="Phobius"/>
    </source>
</evidence>
<evidence type="ECO:0000313" key="5">
    <source>
        <dbReference type="Proteomes" id="UP000193484"/>
    </source>
</evidence>
<dbReference type="AlphaFoldDB" id="A0A1X1RJG0"/>
<feature type="compositionally biased region" description="Low complexity" evidence="1">
    <location>
        <begin position="376"/>
        <end position="388"/>
    </location>
</feature>
<gene>
    <name evidence="4" type="ORF">AWC04_02840</name>
</gene>
<evidence type="ECO:0000256" key="3">
    <source>
        <dbReference type="SAM" id="SignalP"/>
    </source>
</evidence>
<organism evidence="4 5">
    <name type="scientific">Mycolicibacterium fallax</name>
    <name type="common">Mycobacterium fallax</name>
    <dbReference type="NCBI Taxonomy" id="1793"/>
    <lineage>
        <taxon>Bacteria</taxon>
        <taxon>Bacillati</taxon>
        <taxon>Actinomycetota</taxon>
        <taxon>Actinomycetes</taxon>
        <taxon>Mycobacteriales</taxon>
        <taxon>Mycobacteriaceae</taxon>
        <taxon>Mycolicibacterium</taxon>
    </lineage>
</organism>
<keyword evidence="2" id="KW-1133">Transmembrane helix</keyword>
<feature type="compositionally biased region" description="Low complexity" evidence="1">
    <location>
        <begin position="339"/>
        <end position="362"/>
    </location>
</feature>
<feature type="region of interest" description="Disordered" evidence="1">
    <location>
        <begin position="326"/>
        <end position="406"/>
    </location>
</feature>
<keyword evidence="2" id="KW-0812">Transmembrane</keyword>
<comment type="caution">
    <text evidence="4">The sequence shown here is derived from an EMBL/GenBank/DDBJ whole genome shotgun (WGS) entry which is preliminary data.</text>
</comment>
<feature type="signal peptide" evidence="3">
    <location>
        <begin position="1"/>
        <end position="37"/>
    </location>
</feature>
<dbReference type="STRING" id="1793.AWC04_02840"/>
<reference evidence="4 5" key="1">
    <citation type="submission" date="2016-01" db="EMBL/GenBank/DDBJ databases">
        <title>The new phylogeny of the genus Mycobacterium.</title>
        <authorList>
            <person name="Tarcisio F."/>
            <person name="Conor M."/>
            <person name="Antonella G."/>
            <person name="Elisabetta G."/>
            <person name="Giulia F.S."/>
            <person name="Sara T."/>
            <person name="Anna F."/>
            <person name="Clotilde B."/>
            <person name="Roberto B."/>
            <person name="Veronica D.S."/>
            <person name="Fabio R."/>
            <person name="Monica P."/>
            <person name="Olivier J."/>
            <person name="Enrico T."/>
            <person name="Nicola S."/>
        </authorList>
    </citation>
    <scope>NUCLEOTIDE SEQUENCE [LARGE SCALE GENOMIC DNA]</scope>
    <source>
        <strain evidence="4 5">DSM 44179</strain>
    </source>
</reference>
<protein>
    <submittedName>
        <fullName evidence="4">Uncharacterized protein</fullName>
    </submittedName>
</protein>